<evidence type="ECO:0000313" key="2">
    <source>
        <dbReference type="Proteomes" id="UP000827986"/>
    </source>
</evidence>
<keyword evidence="2" id="KW-1185">Reference proteome</keyword>
<dbReference type="Proteomes" id="UP000827986">
    <property type="component" value="Unassembled WGS sequence"/>
</dbReference>
<reference evidence="1" key="1">
    <citation type="submission" date="2021-09" db="EMBL/GenBank/DDBJ databases">
        <title>The genome of Mauremys mutica provides insights into the evolution of semi-aquatic lifestyle.</title>
        <authorList>
            <person name="Gong S."/>
            <person name="Gao Y."/>
        </authorList>
    </citation>
    <scope>NUCLEOTIDE SEQUENCE</scope>
    <source>
        <strain evidence="1">MM-2020</strain>
        <tissue evidence="1">Muscle</tissue>
    </source>
</reference>
<name>A0A9D3XYC2_9SAUR</name>
<comment type="caution">
    <text evidence="1">The sequence shown here is derived from an EMBL/GenBank/DDBJ whole genome shotgun (WGS) entry which is preliminary data.</text>
</comment>
<organism evidence="1 2">
    <name type="scientific">Mauremys mutica</name>
    <name type="common">yellowpond turtle</name>
    <dbReference type="NCBI Taxonomy" id="74926"/>
    <lineage>
        <taxon>Eukaryota</taxon>
        <taxon>Metazoa</taxon>
        <taxon>Chordata</taxon>
        <taxon>Craniata</taxon>
        <taxon>Vertebrata</taxon>
        <taxon>Euteleostomi</taxon>
        <taxon>Archelosauria</taxon>
        <taxon>Testudinata</taxon>
        <taxon>Testudines</taxon>
        <taxon>Cryptodira</taxon>
        <taxon>Durocryptodira</taxon>
        <taxon>Testudinoidea</taxon>
        <taxon>Geoemydidae</taxon>
        <taxon>Geoemydinae</taxon>
        <taxon>Mauremys</taxon>
    </lineage>
</organism>
<sequence>MAGCRRFQASSGCSPFLADDPASGVHLGVEGGILCQLLRSPDYNLFPKSAVFESNFIQMFVLSSLAHVAWLGQFQRAR</sequence>
<evidence type="ECO:0000313" key="1">
    <source>
        <dbReference type="EMBL" id="KAH1187613.1"/>
    </source>
</evidence>
<accession>A0A9D3XYC2</accession>
<protein>
    <submittedName>
        <fullName evidence="1">Uncharacterized protein</fullName>
    </submittedName>
</protein>
<dbReference type="EMBL" id="JAHDVG010000463">
    <property type="protein sequence ID" value="KAH1187613.1"/>
    <property type="molecule type" value="Genomic_DNA"/>
</dbReference>
<gene>
    <name evidence="1" type="ORF">KIL84_020362</name>
</gene>
<dbReference type="AlphaFoldDB" id="A0A9D3XYC2"/>
<proteinExistence type="predicted"/>